<accession>A0A1V3NTA2</accession>
<reference evidence="2 3" key="1">
    <citation type="submission" date="2017-02" db="EMBL/GenBank/DDBJ databases">
        <title>Genomic diversity within the haloalkaliphilic genus Thioalkalivibrio.</title>
        <authorList>
            <person name="Ahn A.-C."/>
            <person name="Meier-Kolthoff J."/>
            <person name="Overmars L."/>
            <person name="Richter M."/>
            <person name="Woyke T."/>
            <person name="Sorokin D.Y."/>
            <person name="Muyzer G."/>
        </authorList>
    </citation>
    <scope>NUCLEOTIDE SEQUENCE [LARGE SCALE GENOMIC DNA]</scope>
    <source>
        <strain evidence="2 3">ALJD</strain>
    </source>
</reference>
<protein>
    <recommendedName>
        <fullName evidence="1">DUF2249 domain-containing protein</fullName>
    </recommendedName>
</protein>
<gene>
    <name evidence="2" type="ORF">B1C78_02285</name>
</gene>
<dbReference type="AlphaFoldDB" id="A0A1V3NTA2"/>
<dbReference type="OrthoDB" id="5958858at2"/>
<dbReference type="EMBL" id="MVBK01000011">
    <property type="protein sequence ID" value="OOG28072.1"/>
    <property type="molecule type" value="Genomic_DNA"/>
</dbReference>
<evidence type="ECO:0000313" key="2">
    <source>
        <dbReference type="EMBL" id="OOG28072.1"/>
    </source>
</evidence>
<proteinExistence type="predicted"/>
<comment type="caution">
    <text evidence="2">The sequence shown here is derived from an EMBL/GenBank/DDBJ whole genome shotgun (WGS) entry which is preliminary data.</text>
</comment>
<feature type="domain" description="DUF2249" evidence="1">
    <location>
        <begin position="6"/>
        <end position="70"/>
    </location>
</feature>
<evidence type="ECO:0000313" key="3">
    <source>
        <dbReference type="Proteomes" id="UP000189462"/>
    </source>
</evidence>
<name>A0A1V3NTA2_9GAMM</name>
<dbReference type="STRING" id="108003.B1C78_02285"/>
<dbReference type="Pfam" id="PF10006">
    <property type="entry name" value="DUF2249"/>
    <property type="match status" value="1"/>
</dbReference>
<organism evidence="2 3">
    <name type="scientific">Thioalkalivibrio denitrificans</name>
    <dbReference type="NCBI Taxonomy" id="108003"/>
    <lineage>
        <taxon>Bacteria</taxon>
        <taxon>Pseudomonadati</taxon>
        <taxon>Pseudomonadota</taxon>
        <taxon>Gammaproteobacteria</taxon>
        <taxon>Chromatiales</taxon>
        <taxon>Ectothiorhodospiraceae</taxon>
        <taxon>Thioalkalivibrio</taxon>
    </lineage>
</organism>
<dbReference type="Proteomes" id="UP000189462">
    <property type="component" value="Unassembled WGS sequence"/>
</dbReference>
<dbReference type="RefSeq" id="WP_077277518.1">
    <property type="nucleotide sequence ID" value="NZ_MVBK01000011.1"/>
</dbReference>
<sequence>MGEVLLDVSALEAPEPLQRAIEAALALREGQYLRMHHRMRPVHLYPWLASEGFASDTRRHGEDCEVFIWRQDDTPAQRAAEAAASALPHWRE</sequence>
<keyword evidence="3" id="KW-1185">Reference proteome</keyword>
<dbReference type="InterPro" id="IPR018720">
    <property type="entry name" value="DUF2249"/>
</dbReference>
<evidence type="ECO:0000259" key="1">
    <source>
        <dbReference type="Pfam" id="PF10006"/>
    </source>
</evidence>